<dbReference type="GO" id="GO:0140581">
    <property type="term" value="F:P-type monovalent copper transporter activity"/>
    <property type="evidence" value="ECO:0007669"/>
    <property type="project" value="UniProtKB-EC"/>
</dbReference>
<dbReference type="SFLD" id="SFLDF00027">
    <property type="entry name" value="p-type_atpase"/>
    <property type="match status" value="1"/>
</dbReference>
<feature type="transmembrane region" description="Helical" evidence="15">
    <location>
        <begin position="179"/>
        <end position="200"/>
    </location>
</feature>
<evidence type="ECO:0000313" key="17">
    <source>
        <dbReference type="EMBL" id="RNA28010.1"/>
    </source>
</evidence>
<dbReference type="GO" id="GO:0006878">
    <property type="term" value="P:intracellular copper ion homeostasis"/>
    <property type="evidence" value="ECO:0007669"/>
    <property type="project" value="TreeGrafter"/>
</dbReference>
<dbReference type="CDD" id="cd00371">
    <property type="entry name" value="HMA"/>
    <property type="match status" value="2"/>
</dbReference>
<dbReference type="Gene3D" id="3.30.70.100">
    <property type="match status" value="2"/>
</dbReference>
<dbReference type="PANTHER" id="PTHR43520:SF8">
    <property type="entry name" value="P-TYPE CU(+) TRANSPORTER"/>
    <property type="match status" value="1"/>
</dbReference>
<evidence type="ECO:0000256" key="1">
    <source>
        <dbReference type="ARBA" id="ARBA00004166"/>
    </source>
</evidence>
<dbReference type="InterPro" id="IPR008250">
    <property type="entry name" value="ATPase_P-typ_transduc_dom_A_sf"/>
</dbReference>
<dbReference type="PROSITE" id="PS00154">
    <property type="entry name" value="ATPASE_E1_E2"/>
    <property type="match status" value="1"/>
</dbReference>
<dbReference type="InterPro" id="IPR059000">
    <property type="entry name" value="ATPase_P-type_domA"/>
</dbReference>
<keyword evidence="6 15" id="KW-0479">Metal-binding</keyword>
<evidence type="ECO:0000259" key="16">
    <source>
        <dbReference type="PROSITE" id="PS50846"/>
    </source>
</evidence>
<evidence type="ECO:0000256" key="11">
    <source>
        <dbReference type="ARBA" id="ARBA00022989"/>
    </source>
</evidence>
<dbReference type="GO" id="GO:0043682">
    <property type="term" value="F:P-type divalent copper transporter activity"/>
    <property type="evidence" value="ECO:0007669"/>
    <property type="project" value="TreeGrafter"/>
</dbReference>
<dbReference type="InterPro" id="IPR018303">
    <property type="entry name" value="ATPase_P-typ_P_site"/>
</dbReference>
<keyword evidence="7" id="KW-0677">Repeat</keyword>
<evidence type="ECO:0000256" key="5">
    <source>
        <dbReference type="ARBA" id="ARBA00022692"/>
    </source>
</evidence>
<keyword evidence="9 15" id="KW-0067">ATP-binding</keyword>
<evidence type="ECO:0000256" key="8">
    <source>
        <dbReference type="ARBA" id="ARBA00022741"/>
    </source>
</evidence>
<dbReference type="CDD" id="cd02094">
    <property type="entry name" value="P-type_ATPase_Cu-like"/>
    <property type="match status" value="1"/>
</dbReference>
<keyword evidence="8 15" id="KW-0547">Nucleotide-binding</keyword>
<dbReference type="PANTHER" id="PTHR43520">
    <property type="entry name" value="ATP7, ISOFORM B"/>
    <property type="match status" value="1"/>
</dbReference>
<feature type="transmembrane region" description="Helical" evidence="15">
    <location>
        <begin position="241"/>
        <end position="259"/>
    </location>
</feature>
<feature type="transmembrane region" description="Helical" evidence="15">
    <location>
        <begin position="911"/>
        <end position="934"/>
    </location>
</feature>
<keyword evidence="13" id="KW-0406">Ion transport</keyword>
<keyword evidence="14 15" id="KW-0472">Membrane</keyword>
<dbReference type="PROSITE" id="PS50846">
    <property type="entry name" value="HMA_2"/>
    <property type="match status" value="2"/>
</dbReference>
<evidence type="ECO:0000256" key="12">
    <source>
        <dbReference type="ARBA" id="ARBA00023008"/>
    </source>
</evidence>
<dbReference type="PRINTS" id="PR00942">
    <property type="entry name" value="CUATPASEI"/>
</dbReference>
<dbReference type="STRING" id="10195.A0A3M7RX36"/>
<dbReference type="SUPFAM" id="SSF81665">
    <property type="entry name" value="Calcium ATPase, transmembrane domain M"/>
    <property type="match status" value="1"/>
</dbReference>
<name>A0A3M7RX36_BRAPC</name>
<dbReference type="InterPro" id="IPR023299">
    <property type="entry name" value="ATPase_P-typ_cyto_dom_N"/>
</dbReference>
<dbReference type="GO" id="GO:0016887">
    <property type="term" value="F:ATP hydrolysis activity"/>
    <property type="evidence" value="ECO:0007669"/>
    <property type="project" value="InterPro"/>
</dbReference>
<evidence type="ECO:0000256" key="4">
    <source>
        <dbReference type="ARBA" id="ARBA00022448"/>
    </source>
</evidence>
<keyword evidence="18" id="KW-1185">Reference proteome</keyword>
<dbReference type="PRINTS" id="PR00119">
    <property type="entry name" value="CATATPASE"/>
</dbReference>
<organism evidence="17 18">
    <name type="scientific">Brachionus plicatilis</name>
    <name type="common">Marine rotifer</name>
    <name type="synonym">Brachionus muelleri</name>
    <dbReference type="NCBI Taxonomy" id="10195"/>
    <lineage>
        <taxon>Eukaryota</taxon>
        <taxon>Metazoa</taxon>
        <taxon>Spiralia</taxon>
        <taxon>Gnathifera</taxon>
        <taxon>Rotifera</taxon>
        <taxon>Eurotatoria</taxon>
        <taxon>Monogononta</taxon>
        <taxon>Pseudotrocha</taxon>
        <taxon>Ploima</taxon>
        <taxon>Brachionidae</taxon>
        <taxon>Brachionus</taxon>
    </lineage>
</organism>
<dbReference type="SUPFAM" id="SSF56784">
    <property type="entry name" value="HAD-like"/>
    <property type="match status" value="1"/>
</dbReference>
<dbReference type="InterPro" id="IPR027256">
    <property type="entry name" value="P-typ_ATPase_IB"/>
</dbReference>
<dbReference type="EMBL" id="REGN01002449">
    <property type="protein sequence ID" value="RNA28010.1"/>
    <property type="molecule type" value="Genomic_DNA"/>
</dbReference>
<comment type="subcellular location">
    <subcellularLocation>
        <location evidence="1">Golgi apparatus</location>
        <location evidence="1">trans-Golgi network membrane</location>
        <topology evidence="1">Multi-pass membrane protein</topology>
    </subcellularLocation>
    <subcellularLocation>
        <location evidence="15">Membrane</location>
    </subcellularLocation>
</comment>
<keyword evidence="12" id="KW-0186">Copper</keyword>
<dbReference type="SUPFAM" id="SSF81653">
    <property type="entry name" value="Calcium ATPase, transduction domain A"/>
    <property type="match status" value="1"/>
</dbReference>
<dbReference type="GO" id="GO:0005524">
    <property type="term" value="F:ATP binding"/>
    <property type="evidence" value="ECO:0007669"/>
    <property type="project" value="UniProtKB-UniRule"/>
</dbReference>
<dbReference type="Gene3D" id="2.70.150.10">
    <property type="entry name" value="Calcium-transporting ATPase, cytoplasmic transduction domain A"/>
    <property type="match status" value="1"/>
</dbReference>
<keyword evidence="11 15" id="KW-1133">Transmembrane helix</keyword>
<dbReference type="AlphaFoldDB" id="A0A3M7RX36"/>
<evidence type="ECO:0000313" key="18">
    <source>
        <dbReference type="Proteomes" id="UP000276133"/>
    </source>
</evidence>
<dbReference type="InterPro" id="IPR006121">
    <property type="entry name" value="HMA_dom"/>
</dbReference>
<dbReference type="InterPro" id="IPR023298">
    <property type="entry name" value="ATPase_P-typ_TM_dom_sf"/>
</dbReference>
<dbReference type="OrthoDB" id="432719at2759"/>
<feature type="transmembrane region" description="Helical" evidence="15">
    <location>
        <begin position="883"/>
        <end position="905"/>
    </location>
</feature>
<dbReference type="SFLD" id="SFLDS00003">
    <property type="entry name" value="Haloacid_Dehalogenase"/>
    <property type="match status" value="1"/>
</dbReference>
<keyword evidence="4" id="KW-0813">Transport</keyword>
<dbReference type="Pfam" id="PF00122">
    <property type="entry name" value="E1-E2_ATPase"/>
    <property type="match status" value="1"/>
</dbReference>
<dbReference type="InterPro" id="IPR044492">
    <property type="entry name" value="P_typ_ATPase_HD_dom"/>
</dbReference>
<feature type="transmembrane region" description="Helical" evidence="15">
    <location>
        <begin position="517"/>
        <end position="537"/>
    </location>
</feature>
<dbReference type="NCBIfam" id="TIGR01525">
    <property type="entry name" value="ATPase-IB_hvy"/>
    <property type="match status" value="1"/>
</dbReference>
<dbReference type="Pfam" id="PF00403">
    <property type="entry name" value="HMA"/>
    <property type="match status" value="2"/>
</dbReference>
<evidence type="ECO:0000256" key="9">
    <source>
        <dbReference type="ARBA" id="ARBA00022840"/>
    </source>
</evidence>
<comment type="similarity">
    <text evidence="2 15">Belongs to the cation transport ATPase (P-type) (TC 3.A.3) family. Type IB subfamily.</text>
</comment>
<keyword evidence="10" id="KW-1278">Translocase</keyword>
<comment type="caution">
    <text evidence="17">The sequence shown here is derived from an EMBL/GenBank/DDBJ whole genome shotgun (WGS) entry which is preliminary data.</text>
</comment>
<sequence length="1028" mass="113286">MSGSNELERCFINVAGLSSVGCINKIQDFLLKEEGIADVQIALLGEKAEIKYNPEYLIPSQIVTLIQSLGFGARLIDAKHSEENQIETVDLHIEGMTCSSCVYKLERECKRLKGMKEVSVTLMTSRGTFKFDKNVLGARDIMKRIEELGFKAQLVTTDSKTSLMAVSHKKAISQWRNSFILSVIFGTPSMIAMFIFMYLIPSLSHAPSTSANLTNTSQHLDSHGQMHKQFMIIPGLNLENLLMFLFCTPVQVFGGRYFYQHAYVALRERTTNMDVLIALATTIAYAYSLIVLVVAMAAKHSFSPTTFFDTPPMLMIFVSLGRWLEHVAKGKTSDALSKLLSLQALEGCLVSLDSDGTILKEETINANLIKRGDMIKVTPGGKIPVDGKVKLGESVVDESIITGESMPVKKKAGCIVIGGTINQNGSLIVEATHVGKDTALSQIVRLVEEAQTSKAPIQQLADRIAGFFVPVVCLVSVLTLVIWCIVGWIRFDLIKFYSPYQREDDQDVSNAEMTIELAFQFAITVLCVSCPCALGLATPTAVMVGTGTGATNGILIKGGEPLETAYKVKTIVFDKTGTITQGIPSVIKYLKFVSEDVLSSRVFLNLMASAENISEHSLAKAVVKFCSKALKSQNFGRCVNFLPVPGCGLKTRVLYKPDNSLDTELVYRIAEYEDLHKLIKTSKDENKLKNVERSSDGWWNYEVLIGNREWMKRNFIEIDSLIESEMEKYESKGNTCILCAVNSNIVGMIAIADRVKEEAHLAVYNLYRMGLEVYLLTGDNKRTAENIAKQVGIRKVFAEVLPSQKARKIEELQKSTGKKVAMVGDGINDSPALAKADIGIAIGTGTDVAVEAAHIVLIRNDLIDVIGAIDLSKKTVKRIRLNFFFASIYNLIGIPIAAGIFLPLGLNLKPWMASVAMALSSISVVCSSLMLRFYKKPTYGSLKTQDYLKYLHSGALSDSQFSIHKGIDGFETTGSILESIKSSRIGQLFISKEVNTFKKLDNQSLLNIPMEDEDMEMTVVHDSTKIKL</sequence>
<dbReference type="EC" id="7.2.2.8" evidence="3"/>
<feature type="transmembrane region" description="Helical" evidence="15">
    <location>
        <begin position="304"/>
        <end position="324"/>
    </location>
</feature>
<reference evidence="17 18" key="1">
    <citation type="journal article" date="2018" name="Sci. Rep.">
        <title>Genomic signatures of local adaptation to the degree of environmental predictability in rotifers.</title>
        <authorList>
            <person name="Franch-Gras L."/>
            <person name="Hahn C."/>
            <person name="Garcia-Roger E.M."/>
            <person name="Carmona M.J."/>
            <person name="Serra M."/>
            <person name="Gomez A."/>
        </authorList>
    </citation>
    <scope>NUCLEOTIDE SEQUENCE [LARGE SCALE GENOMIC DNA]</scope>
    <source>
        <strain evidence="17">HYR1</strain>
    </source>
</reference>
<dbReference type="SUPFAM" id="SSF55008">
    <property type="entry name" value="HMA, heavy metal-associated domain"/>
    <property type="match status" value="2"/>
</dbReference>
<dbReference type="InterPro" id="IPR036412">
    <property type="entry name" value="HAD-like_sf"/>
</dbReference>
<dbReference type="FunFam" id="3.30.70.100:FF:000001">
    <property type="entry name" value="ATPase copper transporting beta"/>
    <property type="match status" value="2"/>
</dbReference>
<evidence type="ECO:0000256" key="7">
    <source>
        <dbReference type="ARBA" id="ARBA00022737"/>
    </source>
</evidence>
<dbReference type="SFLD" id="SFLDG00002">
    <property type="entry name" value="C1.7:_P-type_atpase_like"/>
    <property type="match status" value="1"/>
</dbReference>
<dbReference type="GO" id="GO:0015677">
    <property type="term" value="P:copper ion import"/>
    <property type="evidence" value="ECO:0007669"/>
    <property type="project" value="TreeGrafter"/>
</dbReference>
<dbReference type="InterPro" id="IPR036163">
    <property type="entry name" value="HMA_dom_sf"/>
</dbReference>
<dbReference type="InterPro" id="IPR023214">
    <property type="entry name" value="HAD_sf"/>
</dbReference>
<evidence type="ECO:0000256" key="3">
    <source>
        <dbReference type="ARBA" id="ARBA00012517"/>
    </source>
</evidence>
<dbReference type="InterPro" id="IPR001757">
    <property type="entry name" value="P_typ_ATPase"/>
</dbReference>
<dbReference type="FunFam" id="3.40.50.1000:FF:000031">
    <property type="entry name" value="Probable copper-transporting ATPase HMA5"/>
    <property type="match status" value="1"/>
</dbReference>
<evidence type="ECO:0000256" key="2">
    <source>
        <dbReference type="ARBA" id="ARBA00006024"/>
    </source>
</evidence>
<dbReference type="GO" id="GO:0005507">
    <property type="term" value="F:copper ion binding"/>
    <property type="evidence" value="ECO:0007669"/>
    <property type="project" value="TreeGrafter"/>
</dbReference>
<proteinExistence type="inferred from homology"/>
<dbReference type="Pfam" id="PF00702">
    <property type="entry name" value="Hydrolase"/>
    <property type="match status" value="1"/>
</dbReference>
<feature type="domain" description="HMA" evidence="16">
    <location>
        <begin position="8"/>
        <end position="74"/>
    </location>
</feature>
<accession>A0A3M7RX36</accession>
<protein>
    <recommendedName>
        <fullName evidence="3">P-type Cu(+) transporter</fullName>
        <ecNumber evidence="3">7.2.2.8</ecNumber>
    </recommendedName>
</protein>
<evidence type="ECO:0000256" key="6">
    <source>
        <dbReference type="ARBA" id="ARBA00022723"/>
    </source>
</evidence>
<feature type="transmembrane region" description="Helical" evidence="15">
    <location>
        <begin position="464"/>
        <end position="489"/>
    </location>
</feature>
<dbReference type="GO" id="GO:0005886">
    <property type="term" value="C:plasma membrane"/>
    <property type="evidence" value="ECO:0007669"/>
    <property type="project" value="TreeGrafter"/>
</dbReference>
<keyword evidence="17" id="KW-0378">Hydrolase</keyword>
<dbReference type="Gene3D" id="3.40.50.1000">
    <property type="entry name" value="HAD superfamily/HAD-like"/>
    <property type="match status" value="1"/>
</dbReference>
<keyword evidence="5 15" id="KW-0812">Transmembrane</keyword>
<dbReference type="FunFam" id="2.70.150.10:FF:000002">
    <property type="entry name" value="Copper-transporting ATPase 1, putative"/>
    <property type="match status" value="1"/>
</dbReference>
<feature type="transmembrane region" description="Helical" evidence="15">
    <location>
        <begin position="275"/>
        <end position="298"/>
    </location>
</feature>
<dbReference type="GO" id="GO:0060003">
    <property type="term" value="P:copper ion export"/>
    <property type="evidence" value="ECO:0007669"/>
    <property type="project" value="TreeGrafter"/>
</dbReference>
<feature type="domain" description="HMA" evidence="16">
    <location>
        <begin position="87"/>
        <end position="153"/>
    </location>
</feature>
<dbReference type="Proteomes" id="UP000276133">
    <property type="component" value="Unassembled WGS sequence"/>
</dbReference>
<evidence type="ECO:0000256" key="10">
    <source>
        <dbReference type="ARBA" id="ARBA00022967"/>
    </source>
</evidence>
<dbReference type="GO" id="GO:0005802">
    <property type="term" value="C:trans-Golgi network"/>
    <property type="evidence" value="ECO:0007669"/>
    <property type="project" value="UniProtKB-ARBA"/>
</dbReference>
<evidence type="ECO:0000256" key="13">
    <source>
        <dbReference type="ARBA" id="ARBA00023065"/>
    </source>
</evidence>
<gene>
    <name evidence="17" type="ORF">BpHYR1_020861</name>
</gene>
<dbReference type="NCBIfam" id="TIGR01494">
    <property type="entry name" value="ATPase_P-type"/>
    <property type="match status" value="1"/>
</dbReference>
<evidence type="ECO:0000256" key="14">
    <source>
        <dbReference type="ARBA" id="ARBA00023136"/>
    </source>
</evidence>
<dbReference type="Gene3D" id="3.40.1110.10">
    <property type="entry name" value="Calcium-transporting ATPase, cytoplasmic domain N"/>
    <property type="match status" value="1"/>
</dbReference>
<dbReference type="SUPFAM" id="SSF81660">
    <property type="entry name" value="Metal cation-transporting ATPase, ATP-binding domain N"/>
    <property type="match status" value="1"/>
</dbReference>
<evidence type="ECO:0000256" key="15">
    <source>
        <dbReference type="RuleBase" id="RU362081"/>
    </source>
</evidence>